<dbReference type="Gene3D" id="2.60.120.1440">
    <property type="match status" value="1"/>
</dbReference>
<sequence length="291" mass="33103">MTPENDNFDKILEQLVASTRSPRGRFSAKNSWKILERRISPASGKIKFLRIAGSVAASILICLASWYTYDYIQSGTIQTISTLAEIRDITLPDQSVVTLNRYSTLSFPSRFRGAKREVRLTGEAYFDVEKDTRHPFIVKAESVNVQVLGTQFNVEAYPEDPEIKTTLIEGSVAVSIPEENRRIVLSPNESAIYNRLQKSLQHEINPKSSNDIVWRNGHFLFDYLPLQEITRQLSHAFNVKIEITDPELRSYHIRANFTNGESLEEMLELLKGAGNFNYTITNNTIIISTKL</sequence>
<dbReference type="InterPro" id="IPR012373">
    <property type="entry name" value="Ferrdict_sens_TM"/>
</dbReference>
<evidence type="ECO:0000313" key="5">
    <source>
        <dbReference type="Proteomes" id="UP000033047"/>
    </source>
</evidence>
<name>A0A0F5JF87_9BACT</name>
<dbReference type="GeneID" id="69983717"/>
<dbReference type="RefSeq" id="WP_010800710.1">
    <property type="nucleotide sequence ID" value="NZ_KQ033912.1"/>
</dbReference>
<dbReference type="FunFam" id="2.60.120.1440:FF:000001">
    <property type="entry name" value="Putative anti-sigma factor"/>
    <property type="match status" value="1"/>
</dbReference>
<dbReference type="PANTHER" id="PTHR30273:SF2">
    <property type="entry name" value="PROTEIN FECR"/>
    <property type="match status" value="1"/>
</dbReference>
<evidence type="ECO:0000259" key="2">
    <source>
        <dbReference type="Pfam" id="PF04773"/>
    </source>
</evidence>
<dbReference type="PANTHER" id="PTHR30273">
    <property type="entry name" value="PERIPLASMIC SIGNAL SENSOR AND SIGMA FACTOR ACTIVATOR FECR-RELATED"/>
    <property type="match status" value="1"/>
</dbReference>
<dbReference type="InterPro" id="IPR006860">
    <property type="entry name" value="FecR"/>
</dbReference>
<dbReference type="PATRIC" id="fig|927665.4.peg.2473"/>
<evidence type="ECO:0000256" key="1">
    <source>
        <dbReference type="SAM" id="Phobius"/>
    </source>
</evidence>
<dbReference type="Pfam" id="PF04773">
    <property type="entry name" value="FecR"/>
    <property type="match status" value="1"/>
</dbReference>
<dbReference type="Proteomes" id="UP000033047">
    <property type="component" value="Unassembled WGS sequence"/>
</dbReference>
<dbReference type="PIRSF" id="PIRSF018266">
    <property type="entry name" value="FecR"/>
    <property type="match status" value="1"/>
</dbReference>
<keyword evidence="1" id="KW-0472">Membrane</keyword>
<dbReference type="Pfam" id="PF16344">
    <property type="entry name" value="FecR_C"/>
    <property type="match status" value="1"/>
</dbReference>
<evidence type="ECO:0008006" key="6">
    <source>
        <dbReference type="Google" id="ProtNLM"/>
    </source>
</evidence>
<accession>A0A0F5JF87</accession>
<feature type="domain" description="FecR protein" evidence="2">
    <location>
        <begin position="79"/>
        <end position="172"/>
    </location>
</feature>
<reference evidence="4 5" key="1">
    <citation type="submission" date="2013-04" db="EMBL/GenBank/DDBJ databases">
        <title>The Genome Sequence of Parabacteroides goldsteinii DSM 19448.</title>
        <authorList>
            <consortium name="The Broad Institute Genomics Platform"/>
            <person name="Earl A."/>
            <person name="Ward D."/>
            <person name="Feldgarden M."/>
            <person name="Gevers D."/>
            <person name="Martens E."/>
            <person name="Sakamoto M."/>
            <person name="Benno Y."/>
            <person name="Song Y."/>
            <person name="Liu C."/>
            <person name="Lee J."/>
            <person name="Bolanos M."/>
            <person name="Vaisanen M.L."/>
            <person name="Finegold S.M."/>
            <person name="Walker B."/>
            <person name="Young S."/>
            <person name="Zeng Q."/>
            <person name="Gargeya S."/>
            <person name="Fitzgerald M."/>
            <person name="Haas B."/>
            <person name="Abouelleil A."/>
            <person name="Allen A.W."/>
            <person name="Alvarado L."/>
            <person name="Arachchi H.M."/>
            <person name="Berlin A.M."/>
            <person name="Chapman S.B."/>
            <person name="Gainer-Dewar J."/>
            <person name="Goldberg J."/>
            <person name="Griggs A."/>
            <person name="Gujja S."/>
            <person name="Hansen M."/>
            <person name="Howarth C."/>
            <person name="Imamovic A."/>
            <person name="Ireland A."/>
            <person name="Larimer J."/>
            <person name="McCowan C."/>
            <person name="Murphy C."/>
            <person name="Pearson M."/>
            <person name="Poon T.W."/>
            <person name="Priest M."/>
            <person name="Roberts A."/>
            <person name="Saif S."/>
            <person name="Shea T."/>
            <person name="Sisk P."/>
            <person name="Sykes S."/>
            <person name="Wortman J."/>
            <person name="Nusbaum C."/>
            <person name="Birren B."/>
        </authorList>
    </citation>
    <scope>NUCLEOTIDE SEQUENCE [LARGE SCALE GENOMIC DNA]</scope>
    <source>
        <strain evidence="4 5">DSM 19448</strain>
    </source>
</reference>
<dbReference type="EMBL" id="AQHV01000011">
    <property type="protein sequence ID" value="KKB56429.1"/>
    <property type="molecule type" value="Genomic_DNA"/>
</dbReference>
<feature type="transmembrane region" description="Helical" evidence="1">
    <location>
        <begin position="48"/>
        <end position="69"/>
    </location>
</feature>
<dbReference type="AlphaFoldDB" id="A0A0F5JF87"/>
<organism evidence="4 5">
    <name type="scientific">Parabacteroides goldsteinii DSM 19448 = WAL 12034</name>
    <dbReference type="NCBI Taxonomy" id="927665"/>
    <lineage>
        <taxon>Bacteria</taxon>
        <taxon>Pseudomonadati</taxon>
        <taxon>Bacteroidota</taxon>
        <taxon>Bacteroidia</taxon>
        <taxon>Bacteroidales</taxon>
        <taxon>Tannerellaceae</taxon>
        <taxon>Parabacteroides</taxon>
    </lineage>
</organism>
<dbReference type="Gene3D" id="3.55.50.30">
    <property type="match status" value="1"/>
</dbReference>
<protein>
    <recommendedName>
        <fullName evidence="6">FecR protein domain-containing protein</fullName>
    </recommendedName>
</protein>
<feature type="domain" description="Protein FecR C-terminal" evidence="3">
    <location>
        <begin position="219"/>
        <end position="287"/>
    </location>
</feature>
<gene>
    <name evidence="4" type="ORF">HMPREF1535_02405</name>
</gene>
<evidence type="ECO:0000313" key="4">
    <source>
        <dbReference type="EMBL" id="KKB56429.1"/>
    </source>
</evidence>
<keyword evidence="1" id="KW-1133">Transmembrane helix</keyword>
<dbReference type="HOGENOM" id="CLU_050192_2_3_10"/>
<comment type="caution">
    <text evidence="4">The sequence shown here is derived from an EMBL/GenBank/DDBJ whole genome shotgun (WGS) entry which is preliminary data.</text>
</comment>
<proteinExistence type="predicted"/>
<keyword evidence="1" id="KW-0812">Transmembrane</keyword>
<dbReference type="GO" id="GO:0016989">
    <property type="term" value="F:sigma factor antagonist activity"/>
    <property type="evidence" value="ECO:0007669"/>
    <property type="project" value="TreeGrafter"/>
</dbReference>
<dbReference type="STRING" id="927665.HMPREF1535_02405"/>
<dbReference type="InterPro" id="IPR032508">
    <property type="entry name" value="FecR_C"/>
</dbReference>
<evidence type="ECO:0000259" key="3">
    <source>
        <dbReference type="Pfam" id="PF16344"/>
    </source>
</evidence>